<proteinExistence type="predicted"/>
<evidence type="ECO:0000313" key="1">
    <source>
        <dbReference type="EMBL" id="VEP15996.1"/>
    </source>
</evidence>
<keyword evidence="2" id="KW-1185">Reference proteome</keyword>
<protein>
    <submittedName>
        <fullName evidence="1">Uncharacterized protein</fullName>
    </submittedName>
</protein>
<dbReference type="Proteomes" id="UP000320055">
    <property type="component" value="Unassembled WGS sequence"/>
</dbReference>
<gene>
    <name evidence="1" type="ORF">H1P_3960001</name>
</gene>
<dbReference type="AlphaFoldDB" id="A0A563VX52"/>
<dbReference type="EMBL" id="CAACVJ010000330">
    <property type="protein sequence ID" value="VEP15996.1"/>
    <property type="molecule type" value="Genomic_DNA"/>
</dbReference>
<evidence type="ECO:0000313" key="2">
    <source>
        <dbReference type="Proteomes" id="UP000320055"/>
    </source>
</evidence>
<name>A0A563VX52_9CYAN</name>
<organism evidence="1 2">
    <name type="scientific">Hyella patelloides LEGE 07179</name>
    <dbReference type="NCBI Taxonomy" id="945734"/>
    <lineage>
        <taxon>Bacteria</taxon>
        <taxon>Bacillati</taxon>
        <taxon>Cyanobacteriota</taxon>
        <taxon>Cyanophyceae</taxon>
        <taxon>Pleurocapsales</taxon>
        <taxon>Hyellaceae</taxon>
        <taxon>Hyella</taxon>
    </lineage>
</organism>
<accession>A0A563VX52</accession>
<sequence>MFHVAVHQTMRCLHPSHWGVKEQSRGFPHLLTSLAITKAHSCEQVIHFEDVFQPFYPAILILKRNKEIVLYLIKRTKKRIKF</sequence>
<reference evidence="1 2" key="1">
    <citation type="submission" date="2019-01" db="EMBL/GenBank/DDBJ databases">
        <authorList>
            <person name="Brito A."/>
        </authorList>
    </citation>
    <scope>NUCLEOTIDE SEQUENCE [LARGE SCALE GENOMIC DNA]</scope>
    <source>
        <strain evidence="1">1</strain>
    </source>
</reference>